<dbReference type="EMBL" id="JBHUII010000004">
    <property type="protein sequence ID" value="MFD2206044.1"/>
    <property type="molecule type" value="Genomic_DNA"/>
</dbReference>
<accession>A0ABW5BK71</accession>
<dbReference type="InterPro" id="IPR036513">
    <property type="entry name" value="STAS_dom_sf"/>
</dbReference>
<dbReference type="RefSeq" id="WP_380251243.1">
    <property type="nucleotide sequence ID" value="NZ_JBHUII010000004.1"/>
</dbReference>
<sequence length="101" mass="10999">MNYSSRQNGDTLSVSFQGEFGFSDNTQVEEVIEEMSKNNCSHYSIDLSGLETIDSAGLGMLLLINDAAVDCGKSLELCKPAGQVQKMLEISKFSEIVSIKL</sequence>
<dbReference type="Proteomes" id="UP001597294">
    <property type="component" value="Unassembled WGS sequence"/>
</dbReference>
<evidence type="ECO:0000313" key="3">
    <source>
        <dbReference type="EMBL" id="MFD2206046.1"/>
    </source>
</evidence>
<feature type="domain" description="STAS" evidence="1">
    <location>
        <begin position="1"/>
        <end position="101"/>
    </location>
</feature>
<dbReference type="PANTHER" id="PTHR33495:SF15">
    <property type="entry name" value="STAS DOMAIN-CONTAINING PROTEIN"/>
    <property type="match status" value="1"/>
</dbReference>
<dbReference type="CDD" id="cd07043">
    <property type="entry name" value="STAS_anti-anti-sigma_factors"/>
    <property type="match status" value="1"/>
</dbReference>
<dbReference type="PROSITE" id="PS50801">
    <property type="entry name" value="STAS"/>
    <property type="match status" value="1"/>
</dbReference>
<evidence type="ECO:0000259" key="1">
    <source>
        <dbReference type="PROSITE" id="PS50801"/>
    </source>
</evidence>
<dbReference type="InterPro" id="IPR002645">
    <property type="entry name" value="STAS_dom"/>
</dbReference>
<dbReference type="EMBL" id="JBHUII010000004">
    <property type="protein sequence ID" value="MFD2206046.1"/>
    <property type="molecule type" value="Genomic_DNA"/>
</dbReference>
<dbReference type="SUPFAM" id="SSF52091">
    <property type="entry name" value="SpoIIaa-like"/>
    <property type="match status" value="1"/>
</dbReference>
<comment type="caution">
    <text evidence="2">The sequence shown here is derived from an EMBL/GenBank/DDBJ whole genome shotgun (WGS) entry which is preliminary data.</text>
</comment>
<organism evidence="2 4">
    <name type="scientific">Kiloniella antarctica</name>
    <dbReference type="NCBI Taxonomy" id="1550907"/>
    <lineage>
        <taxon>Bacteria</taxon>
        <taxon>Pseudomonadati</taxon>
        <taxon>Pseudomonadota</taxon>
        <taxon>Alphaproteobacteria</taxon>
        <taxon>Rhodospirillales</taxon>
        <taxon>Kiloniellaceae</taxon>
        <taxon>Kiloniella</taxon>
    </lineage>
</organism>
<dbReference type="PANTHER" id="PTHR33495">
    <property type="entry name" value="ANTI-SIGMA FACTOR ANTAGONIST TM_1081-RELATED-RELATED"/>
    <property type="match status" value="1"/>
</dbReference>
<name>A0ABW5BK71_9PROT</name>
<reference evidence="2" key="1">
    <citation type="journal article" date="2014" name="Int. J. Syst. Evol. Microbiol.">
        <title>Complete genome of a new Firmicutes species belonging to the dominant human colonic microbiota ('Ruminococcus bicirculans') reveals two chromosomes and a selective capacity to utilize plant glucans.</title>
        <authorList>
            <consortium name="NISC Comparative Sequencing Program"/>
            <person name="Wegmann U."/>
            <person name="Louis P."/>
            <person name="Goesmann A."/>
            <person name="Henrissat B."/>
            <person name="Duncan S.H."/>
            <person name="Flint H.J."/>
        </authorList>
    </citation>
    <scope>NUCLEOTIDE SEQUENCE</scope>
    <source>
        <strain evidence="2">KCTC 42186</strain>
    </source>
</reference>
<gene>
    <name evidence="2" type="ORF">ACFSKO_10490</name>
    <name evidence="3" type="ORF">ACFSKO_10500</name>
</gene>
<keyword evidence="4" id="KW-1185">Reference proteome</keyword>
<evidence type="ECO:0000313" key="4">
    <source>
        <dbReference type="Proteomes" id="UP001597294"/>
    </source>
</evidence>
<dbReference type="Gene3D" id="3.30.750.24">
    <property type="entry name" value="STAS domain"/>
    <property type="match status" value="1"/>
</dbReference>
<reference evidence="4" key="2">
    <citation type="journal article" date="2019" name="Int. J. Syst. Evol. Microbiol.">
        <title>The Global Catalogue of Microorganisms (GCM) 10K type strain sequencing project: providing services to taxonomists for standard genome sequencing and annotation.</title>
        <authorList>
            <consortium name="The Broad Institute Genomics Platform"/>
            <consortium name="The Broad Institute Genome Sequencing Center for Infectious Disease"/>
            <person name="Wu L."/>
            <person name="Ma J."/>
        </authorList>
    </citation>
    <scope>NUCLEOTIDE SEQUENCE [LARGE SCALE GENOMIC DNA]</scope>
    <source>
        <strain evidence="4">CGMCC 4.7192</strain>
    </source>
</reference>
<reference evidence="2" key="3">
    <citation type="submission" date="2024-09" db="EMBL/GenBank/DDBJ databases">
        <authorList>
            <person name="Sun Q."/>
            <person name="Mori K."/>
        </authorList>
    </citation>
    <scope>NUCLEOTIDE SEQUENCE</scope>
    <source>
        <strain evidence="2">KCTC 42186</strain>
    </source>
</reference>
<proteinExistence type="predicted"/>
<protein>
    <submittedName>
        <fullName evidence="2">STAS domain-containing protein</fullName>
    </submittedName>
</protein>
<evidence type="ECO:0000313" key="2">
    <source>
        <dbReference type="EMBL" id="MFD2206044.1"/>
    </source>
</evidence>
<dbReference type="Pfam" id="PF01740">
    <property type="entry name" value="STAS"/>
    <property type="match status" value="1"/>
</dbReference>